<gene>
    <name evidence="6" type="ORF">GCM10007977_042770</name>
</gene>
<feature type="binding site" evidence="4">
    <location>
        <position position="163"/>
    </location>
    <ligand>
        <name>Zn(2+)</name>
        <dbReference type="ChEBI" id="CHEBI:29105"/>
        <label>2</label>
    </ligand>
</feature>
<feature type="binding site" description="via carbamate group" evidence="4">
    <location>
        <position position="130"/>
    </location>
    <ligand>
        <name>Zn(2+)</name>
        <dbReference type="ChEBI" id="CHEBI:29105"/>
        <label>2</label>
    </ligand>
</feature>
<dbReference type="PROSITE" id="PS51347">
    <property type="entry name" value="PHOSPHOTRIESTERASE_2"/>
    <property type="match status" value="1"/>
</dbReference>
<dbReference type="SUPFAM" id="SSF51556">
    <property type="entry name" value="Metallo-dependent hydrolases"/>
    <property type="match status" value="1"/>
</dbReference>
<comment type="cofactor">
    <cofactor evidence="4">
        <name>a divalent metal cation</name>
        <dbReference type="ChEBI" id="CHEBI:60240"/>
    </cofactor>
    <text evidence="4">Binds 2 divalent metal cations per subunit.</text>
</comment>
<name>A0A917TV19_9ACTN</name>
<evidence type="ECO:0000313" key="6">
    <source>
        <dbReference type="EMBL" id="GGM36718.1"/>
    </source>
</evidence>
<feature type="binding site" evidence="4">
    <location>
        <position position="25"/>
    </location>
    <ligand>
        <name>Zn(2+)</name>
        <dbReference type="ChEBI" id="CHEBI:29105"/>
        <label>1</label>
    </ligand>
</feature>
<dbReference type="PANTHER" id="PTHR10819">
    <property type="entry name" value="PHOSPHOTRIESTERASE-RELATED"/>
    <property type="match status" value="1"/>
</dbReference>
<keyword evidence="1 4" id="KW-0479">Metal-binding</keyword>
<organism evidence="6 7">
    <name type="scientific">Dactylosporangium sucinum</name>
    <dbReference type="NCBI Taxonomy" id="1424081"/>
    <lineage>
        <taxon>Bacteria</taxon>
        <taxon>Bacillati</taxon>
        <taxon>Actinomycetota</taxon>
        <taxon>Actinomycetes</taxon>
        <taxon>Micromonosporales</taxon>
        <taxon>Micromonosporaceae</taxon>
        <taxon>Dactylosporangium</taxon>
    </lineage>
</organism>
<keyword evidence="2" id="KW-0378">Hydrolase</keyword>
<dbReference type="GO" id="GO:0008270">
    <property type="term" value="F:zinc ion binding"/>
    <property type="evidence" value="ECO:0007669"/>
    <property type="project" value="InterPro"/>
</dbReference>
<evidence type="ECO:0000256" key="4">
    <source>
        <dbReference type="PIRSR" id="PIRSR601559-51"/>
    </source>
</evidence>
<dbReference type="RefSeq" id="WP_190251669.1">
    <property type="nucleotide sequence ID" value="NZ_JBHMED010000073.1"/>
</dbReference>
<accession>A0A917TV19</accession>
<evidence type="ECO:0000313" key="7">
    <source>
        <dbReference type="Proteomes" id="UP000642070"/>
    </source>
</evidence>
<reference evidence="6" key="2">
    <citation type="submission" date="2020-09" db="EMBL/GenBank/DDBJ databases">
        <authorList>
            <person name="Sun Q."/>
            <person name="Ohkuma M."/>
        </authorList>
    </citation>
    <scope>NUCLEOTIDE SEQUENCE</scope>
    <source>
        <strain evidence="6">JCM 19831</strain>
    </source>
</reference>
<feature type="modified residue" description="N6-carboxylysine" evidence="3 5">
    <location>
        <position position="130"/>
    </location>
</feature>
<dbReference type="PIRSF" id="PIRSF016839">
    <property type="entry name" value="PhP"/>
    <property type="match status" value="1"/>
</dbReference>
<dbReference type="Pfam" id="PF02126">
    <property type="entry name" value="PTE"/>
    <property type="match status" value="1"/>
</dbReference>
<evidence type="ECO:0000256" key="2">
    <source>
        <dbReference type="ARBA" id="ARBA00022801"/>
    </source>
</evidence>
<dbReference type="Gene3D" id="3.20.20.140">
    <property type="entry name" value="Metal-dependent hydrolases"/>
    <property type="match status" value="1"/>
</dbReference>
<protein>
    <submittedName>
        <fullName evidence="6">Phosphotriesterase</fullName>
    </submittedName>
</protein>
<feature type="binding site" evidence="4">
    <location>
        <position position="191"/>
    </location>
    <ligand>
        <name>Zn(2+)</name>
        <dbReference type="ChEBI" id="CHEBI:29105"/>
        <label>2</label>
    </ligand>
</feature>
<dbReference type="EMBL" id="BMPI01000020">
    <property type="protein sequence ID" value="GGM36718.1"/>
    <property type="molecule type" value="Genomic_DNA"/>
</dbReference>
<proteinExistence type="inferred from homology"/>
<keyword evidence="7" id="KW-1185">Reference proteome</keyword>
<dbReference type="PANTHER" id="PTHR10819:SF3">
    <property type="entry name" value="PHOSPHOTRIESTERASE-RELATED PROTEIN"/>
    <property type="match status" value="1"/>
</dbReference>
<evidence type="ECO:0000256" key="3">
    <source>
        <dbReference type="PIRSR" id="PIRSR601559-50"/>
    </source>
</evidence>
<comment type="similarity">
    <text evidence="5">Belongs to the metallo-dependent hydrolases superfamily. Phosphotriesterase family.</text>
</comment>
<evidence type="ECO:0000256" key="1">
    <source>
        <dbReference type="ARBA" id="ARBA00022723"/>
    </source>
</evidence>
<comment type="caution">
    <text evidence="6">The sequence shown here is derived from an EMBL/GenBank/DDBJ whole genome shotgun (WGS) entry which is preliminary data.</text>
</comment>
<dbReference type="AlphaFoldDB" id="A0A917TV19"/>
<dbReference type="GO" id="GO:0016787">
    <property type="term" value="F:hydrolase activity"/>
    <property type="evidence" value="ECO:0007669"/>
    <property type="project" value="UniProtKB-KW"/>
</dbReference>
<dbReference type="InterPro" id="IPR001559">
    <property type="entry name" value="Phosphotriesterase"/>
</dbReference>
<feature type="binding site" evidence="4">
    <location>
        <position position="27"/>
    </location>
    <ligand>
        <name>Zn(2+)</name>
        <dbReference type="ChEBI" id="CHEBI:29105"/>
        <label>1</label>
    </ligand>
</feature>
<feature type="binding site" evidence="4">
    <location>
        <position position="248"/>
    </location>
    <ligand>
        <name>Zn(2+)</name>
        <dbReference type="ChEBI" id="CHEBI:29105"/>
        <label>1</label>
    </ligand>
</feature>
<feature type="binding site" description="via carbamate group" evidence="4">
    <location>
        <position position="130"/>
    </location>
    <ligand>
        <name>Zn(2+)</name>
        <dbReference type="ChEBI" id="CHEBI:29105"/>
        <label>1</label>
    </ligand>
</feature>
<dbReference type="InterPro" id="IPR032466">
    <property type="entry name" value="Metal_Hydrolase"/>
</dbReference>
<reference evidence="6" key="1">
    <citation type="journal article" date="2014" name="Int. J. Syst. Evol. Microbiol.">
        <title>Complete genome sequence of Corynebacterium casei LMG S-19264T (=DSM 44701T), isolated from a smear-ripened cheese.</title>
        <authorList>
            <consortium name="US DOE Joint Genome Institute (JGI-PGF)"/>
            <person name="Walter F."/>
            <person name="Albersmeier A."/>
            <person name="Kalinowski J."/>
            <person name="Ruckert C."/>
        </authorList>
    </citation>
    <scope>NUCLEOTIDE SEQUENCE</scope>
    <source>
        <strain evidence="6">JCM 19831</strain>
    </source>
</reference>
<dbReference type="Proteomes" id="UP000642070">
    <property type="component" value="Unassembled WGS sequence"/>
</dbReference>
<evidence type="ECO:0000256" key="5">
    <source>
        <dbReference type="PROSITE-ProRule" id="PRU00679"/>
    </source>
</evidence>
<sequence length="300" mass="31588">MNHPASVRTVLGDINSDQLGATNSHDHLFLRTPALPGQELDDVGAATAEAQAFAAAGGRTIVQWTPRGLGRRRADLAAIAAATGLHIVVATGRHRAMHHDPEEANRTADDLARLIVADITSTTHPCGLVKIGTGYHHLDTFERVSLEAAAAAHTLTGTPVAIHLELGSAGDLVLAELSKNSIPPTSTVLGHVGRNPDDGYLLELASSGAFLCFDGPSRANHPTDWRTPALIELLATRGHLHQVLVGGDTTTAAARSVTSGPGMPGVLQHFRNTVTQRIGDEAWETITVANPARALTLRPR</sequence>